<protein>
    <submittedName>
        <fullName evidence="2">Uncharacterized protein</fullName>
    </submittedName>
</protein>
<evidence type="ECO:0000256" key="1">
    <source>
        <dbReference type="SAM" id="MobiDB-lite"/>
    </source>
</evidence>
<dbReference type="EMBL" id="BLXT01007882">
    <property type="protein sequence ID" value="GFO43469.1"/>
    <property type="molecule type" value="Genomic_DNA"/>
</dbReference>
<dbReference type="Proteomes" id="UP000735302">
    <property type="component" value="Unassembled WGS sequence"/>
</dbReference>
<evidence type="ECO:0000313" key="2">
    <source>
        <dbReference type="EMBL" id="GFO43469.1"/>
    </source>
</evidence>
<comment type="caution">
    <text evidence="2">The sequence shown here is derived from an EMBL/GenBank/DDBJ whole genome shotgun (WGS) entry which is preliminary data.</text>
</comment>
<accession>A0AAV4DHG8</accession>
<keyword evidence="3" id="KW-1185">Reference proteome</keyword>
<evidence type="ECO:0000313" key="3">
    <source>
        <dbReference type="Proteomes" id="UP000735302"/>
    </source>
</evidence>
<proteinExistence type="predicted"/>
<gene>
    <name evidence="2" type="ORF">PoB_006997400</name>
</gene>
<organism evidence="2 3">
    <name type="scientific">Plakobranchus ocellatus</name>
    <dbReference type="NCBI Taxonomy" id="259542"/>
    <lineage>
        <taxon>Eukaryota</taxon>
        <taxon>Metazoa</taxon>
        <taxon>Spiralia</taxon>
        <taxon>Lophotrochozoa</taxon>
        <taxon>Mollusca</taxon>
        <taxon>Gastropoda</taxon>
        <taxon>Heterobranchia</taxon>
        <taxon>Euthyneura</taxon>
        <taxon>Panpulmonata</taxon>
        <taxon>Sacoglossa</taxon>
        <taxon>Placobranchoidea</taxon>
        <taxon>Plakobranchidae</taxon>
        <taxon>Plakobranchus</taxon>
    </lineage>
</organism>
<feature type="region of interest" description="Disordered" evidence="1">
    <location>
        <begin position="109"/>
        <end position="140"/>
    </location>
</feature>
<name>A0AAV4DHG8_9GAST</name>
<feature type="region of interest" description="Disordered" evidence="1">
    <location>
        <begin position="19"/>
        <end position="39"/>
    </location>
</feature>
<dbReference type="AlphaFoldDB" id="A0AAV4DHG8"/>
<sequence>MRAVFRRISEKRVPFMMEGRLAPGEPTPQKEQGITPGRRLPIPKPAFLQGHDCDRFSSSFSSSELLLKQRMSHSTTVSITIGNFYLKGLPLGWSAKRSNFLVGFTPSSTTTSGMKGIERRGRRKTLKFLHRGRGNGGRGV</sequence>
<reference evidence="2 3" key="1">
    <citation type="journal article" date="2021" name="Elife">
        <title>Chloroplast acquisition without the gene transfer in kleptoplastic sea slugs, Plakobranchus ocellatus.</title>
        <authorList>
            <person name="Maeda T."/>
            <person name="Takahashi S."/>
            <person name="Yoshida T."/>
            <person name="Shimamura S."/>
            <person name="Takaki Y."/>
            <person name="Nagai Y."/>
            <person name="Toyoda A."/>
            <person name="Suzuki Y."/>
            <person name="Arimoto A."/>
            <person name="Ishii H."/>
            <person name="Satoh N."/>
            <person name="Nishiyama T."/>
            <person name="Hasebe M."/>
            <person name="Maruyama T."/>
            <person name="Minagawa J."/>
            <person name="Obokata J."/>
            <person name="Shigenobu S."/>
        </authorList>
    </citation>
    <scope>NUCLEOTIDE SEQUENCE [LARGE SCALE GENOMIC DNA]</scope>
</reference>
<feature type="compositionally biased region" description="Basic residues" evidence="1">
    <location>
        <begin position="120"/>
        <end position="133"/>
    </location>
</feature>